<dbReference type="PANTHER" id="PTHR43133:SF62">
    <property type="entry name" value="RNA POLYMERASE SIGMA FACTOR SIGZ"/>
    <property type="match status" value="1"/>
</dbReference>
<dbReference type="Gene3D" id="1.10.10.10">
    <property type="entry name" value="Winged helix-like DNA-binding domain superfamily/Winged helix DNA-binding domain"/>
    <property type="match status" value="1"/>
</dbReference>
<dbReference type="InterPro" id="IPR013324">
    <property type="entry name" value="RNA_pol_sigma_r3/r4-like"/>
</dbReference>
<dbReference type="CDD" id="cd06171">
    <property type="entry name" value="Sigma70_r4"/>
    <property type="match status" value="1"/>
</dbReference>
<dbReference type="InterPro" id="IPR039425">
    <property type="entry name" value="RNA_pol_sigma-70-like"/>
</dbReference>
<dbReference type="NCBIfam" id="TIGR02959">
    <property type="entry name" value="SigZ"/>
    <property type="match status" value="1"/>
</dbReference>
<evidence type="ECO:0000256" key="1">
    <source>
        <dbReference type="ARBA" id="ARBA00010641"/>
    </source>
</evidence>
<evidence type="ECO:0000256" key="3">
    <source>
        <dbReference type="ARBA" id="ARBA00023082"/>
    </source>
</evidence>
<keyword evidence="9" id="KW-1185">Reference proteome</keyword>
<proteinExistence type="inferred from homology"/>
<keyword evidence="4" id="KW-0804">Transcription</keyword>
<dbReference type="InterPro" id="IPR007627">
    <property type="entry name" value="RNA_pol_sigma70_r2"/>
</dbReference>
<reference evidence="9" key="2">
    <citation type="journal article" date="2020" name="Antonie Van Leeuwenhoek">
        <title>Labilibaculum antarcticum sp. nov., a novel facultative anaerobic, psychrotorelant bacterium isolated from marine sediment of Antarctica.</title>
        <authorList>
            <person name="Watanabe M."/>
            <person name="Kojima H."/>
            <person name="Fukui M."/>
        </authorList>
    </citation>
    <scope>NUCLEOTIDE SEQUENCE [LARGE SCALE GENOMIC DNA]</scope>
    <source>
        <strain evidence="9">SPP2</strain>
    </source>
</reference>
<evidence type="ECO:0000259" key="7">
    <source>
        <dbReference type="Pfam" id="PF08281"/>
    </source>
</evidence>
<dbReference type="PANTHER" id="PTHR43133">
    <property type="entry name" value="RNA POLYMERASE ECF-TYPE SIGMA FACTO"/>
    <property type="match status" value="1"/>
</dbReference>
<evidence type="ECO:0000313" key="8">
    <source>
        <dbReference type="EMBL" id="BAX78715.1"/>
    </source>
</evidence>
<name>A0A1Y1CEG2_9BACT</name>
<dbReference type="InterPro" id="IPR014284">
    <property type="entry name" value="RNA_pol_sigma-70_dom"/>
</dbReference>
<evidence type="ECO:0000259" key="6">
    <source>
        <dbReference type="Pfam" id="PF04542"/>
    </source>
</evidence>
<dbReference type="RefSeq" id="WP_096427636.1">
    <property type="nucleotide sequence ID" value="NZ_AP018042.1"/>
</dbReference>
<evidence type="ECO:0000256" key="4">
    <source>
        <dbReference type="ARBA" id="ARBA00023163"/>
    </source>
</evidence>
<evidence type="ECO:0000256" key="2">
    <source>
        <dbReference type="ARBA" id="ARBA00023015"/>
    </source>
</evidence>
<gene>
    <name evidence="8" type="ORF">ALGA_0320</name>
</gene>
<dbReference type="InterPro" id="IPR013249">
    <property type="entry name" value="RNA_pol_sigma70_r4_t2"/>
</dbReference>
<dbReference type="InterPro" id="IPR036388">
    <property type="entry name" value="WH-like_DNA-bd_sf"/>
</dbReference>
<dbReference type="EMBL" id="AP018042">
    <property type="protein sequence ID" value="BAX78715.1"/>
    <property type="molecule type" value="Genomic_DNA"/>
</dbReference>
<evidence type="ECO:0000256" key="5">
    <source>
        <dbReference type="NCBIfam" id="TIGR02959"/>
    </source>
</evidence>
<dbReference type="GO" id="GO:0016987">
    <property type="term" value="F:sigma factor activity"/>
    <property type="evidence" value="ECO:0007669"/>
    <property type="project" value="UniProtKB-KW"/>
</dbReference>
<protein>
    <recommendedName>
        <fullName evidence="5">RNA polymerase sigma factor SigZ</fullName>
    </recommendedName>
</protein>
<dbReference type="InterPro" id="IPR013325">
    <property type="entry name" value="RNA_pol_sigma_r2"/>
</dbReference>
<feature type="domain" description="RNA polymerase sigma factor 70 region 4 type 2" evidence="7">
    <location>
        <begin position="102"/>
        <end position="148"/>
    </location>
</feature>
<dbReference type="NCBIfam" id="NF007215">
    <property type="entry name" value="PRK09637.1"/>
    <property type="match status" value="1"/>
</dbReference>
<sequence>MVEHIWQTYHKQLLSFIQQRVSDSSMADDILQEVFIKIHTRIDSLQDNKKIKAWLFQITRNTIIDYYRKANPLDGSLDELNDLEDEDEPIALQDIQSCIVPMIKSLPEDYRDALLMTELNGLSQKKLADKLHISYSAAKSRVQRGRSLLKEALSTCCSFEHDSKGRLIDYEKKSPSCDNCKDSNANC</sequence>
<dbReference type="Proteomes" id="UP000218267">
    <property type="component" value="Chromosome"/>
</dbReference>
<evidence type="ECO:0000313" key="9">
    <source>
        <dbReference type="Proteomes" id="UP000218267"/>
    </source>
</evidence>
<dbReference type="GO" id="GO:0006352">
    <property type="term" value="P:DNA-templated transcription initiation"/>
    <property type="evidence" value="ECO:0007669"/>
    <property type="project" value="InterPro"/>
</dbReference>
<dbReference type="AlphaFoldDB" id="A0A1Y1CEG2"/>
<organism evidence="8 9">
    <name type="scientific">Labilibaculum antarcticum</name>
    <dbReference type="NCBI Taxonomy" id="1717717"/>
    <lineage>
        <taxon>Bacteria</taxon>
        <taxon>Pseudomonadati</taxon>
        <taxon>Bacteroidota</taxon>
        <taxon>Bacteroidia</taxon>
        <taxon>Marinilabiliales</taxon>
        <taxon>Marinifilaceae</taxon>
        <taxon>Labilibaculum</taxon>
    </lineage>
</organism>
<accession>A0A1Y1CEG2</accession>
<keyword evidence="2" id="KW-0805">Transcription regulation</keyword>
<dbReference type="Pfam" id="PF04542">
    <property type="entry name" value="Sigma70_r2"/>
    <property type="match status" value="1"/>
</dbReference>
<comment type="similarity">
    <text evidence="1">Belongs to the sigma-70 factor family. ECF subfamily.</text>
</comment>
<dbReference type="SUPFAM" id="SSF88946">
    <property type="entry name" value="Sigma2 domain of RNA polymerase sigma factors"/>
    <property type="match status" value="1"/>
</dbReference>
<dbReference type="KEGG" id="mbas:ALGA_0320"/>
<dbReference type="OrthoDB" id="9795666at2"/>
<dbReference type="Pfam" id="PF08281">
    <property type="entry name" value="Sigma70_r4_2"/>
    <property type="match status" value="1"/>
</dbReference>
<feature type="domain" description="RNA polymerase sigma-70 region 2" evidence="6">
    <location>
        <begin position="6"/>
        <end position="71"/>
    </location>
</feature>
<dbReference type="GO" id="GO:0003677">
    <property type="term" value="F:DNA binding"/>
    <property type="evidence" value="ECO:0007669"/>
    <property type="project" value="InterPro"/>
</dbReference>
<keyword evidence="3" id="KW-0731">Sigma factor</keyword>
<dbReference type="NCBIfam" id="TIGR02937">
    <property type="entry name" value="sigma70-ECF"/>
    <property type="match status" value="1"/>
</dbReference>
<dbReference type="Gene3D" id="1.10.1740.10">
    <property type="match status" value="1"/>
</dbReference>
<reference evidence="8 9" key="1">
    <citation type="journal article" date="2018" name="Mar. Genomics">
        <title>Complete genome sequence of Marinifilaceae bacterium strain SPP2, isolated from the Antarctic marine sediment.</title>
        <authorList>
            <person name="Watanabe M."/>
            <person name="Kojima H."/>
            <person name="Fukui M."/>
        </authorList>
    </citation>
    <scope>NUCLEOTIDE SEQUENCE [LARGE SCALE GENOMIC DNA]</scope>
    <source>
        <strain evidence="8 9">SPP2</strain>
    </source>
</reference>
<dbReference type="InterPro" id="IPR014304">
    <property type="entry name" value="RNA_pol_sigma-Z"/>
</dbReference>
<dbReference type="SUPFAM" id="SSF88659">
    <property type="entry name" value="Sigma3 and sigma4 domains of RNA polymerase sigma factors"/>
    <property type="match status" value="1"/>
</dbReference>